<dbReference type="Proteomes" id="UP000184368">
    <property type="component" value="Unassembled WGS sequence"/>
</dbReference>
<evidence type="ECO:0000313" key="1">
    <source>
        <dbReference type="EMBL" id="SHF98684.1"/>
    </source>
</evidence>
<reference evidence="1 2" key="1">
    <citation type="submission" date="2016-11" db="EMBL/GenBank/DDBJ databases">
        <authorList>
            <person name="Jaros S."/>
            <person name="Januszkiewicz K."/>
            <person name="Wedrychowicz H."/>
        </authorList>
    </citation>
    <scope>NUCLEOTIDE SEQUENCE [LARGE SCALE GENOMIC DNA]</scope>
    <source>
        <strain evidence="1 2">DSM 26897</strain>
    </source>
</reference>
<dbReference type="OrthoDB" id="9804010at2"/>
<organism evidence="1 2">
    <name type="scientific">Cnuella takakiae</name>
    <dbReference type="NCBI Taxonomy" id="1302690"/>
    <lineage>
        <taxon>Bacteria</taxon>
        <taxon>Pseudomonadati</taxon>
        <taxon>Bacteroidota</taxon>
        <taxon>Chitinophagia</taxon>
        <taxon>Chitinophagales</taxon>
        <taxon>Chitinophagaceae</taxon>
        <taxon>Cnuella</taxon>
    </lineage>
</organism>
<evidence type="ECO:0000313" key="2">
    <source>
        <dbReference type="Proteomes" id="UP000184368"/>
    </source>
</evidence>
<dbReference type="EMBL" id="FQUO01000015">
    <property type="protein sequence ID" value="SHF98684.1"/>
    <property type="molecule type" value="Genomic_DNA"/>
</dbReference>
<dbReference type="RefSeq" id="WP_073046082.1">
    <property type="nucleotide sequence ID" value="NZ_FQUO01000015.1"/>
</dbReference>
<dbReference type="AlphaFoldDB" id="A0A1M5G4W0"/>
<dbReference type="InterPro" id="IPR003718">
    <property type="entry name" value="OsmC/Ohr_fam"/>
</dbReference>
<accession>A0A1M5G4W0</accession>
<dbReference type="Pfam" id="PF02566">
    <property type="entry name" value="OsmC"/>
    <property type="match status" value="1"/>
</dbReference>
<dbReference type="PANTHER" id="PTHR34352">
    <property type="entry name" value="PROTEIN YHFA"/>
    <property type="match status" value="1"/>
</dbReference>
<dbReference type="Gene3D" id="3.30.300.20">
    <property type="match status" value="1"/>
</dbReference>
<dbReference type="STRING" id="1302690.BUE76_10820"/>
<proteinExistence type="predicted"/>
<keyword evidence="2" id="KW-1185">Reference proteome</keyword>
<dbReference type="PANTHER" id="PTHR34352:SF1">
    <property type="entry name" value="PROTEIN YHFA"/>
    <property type="match status" value="1"/>
</dbReference>
<dbReference type="InterPro" id="IPR015946">
    <property type="entry name" value="KH_dom-like_a/b"/>
</dbReference>
<dbReference type="InterPro" id="IPR036102">
    <property type="entry name" value="OsmC/Ohrsf"/>
</dbReference>
<protein>
    <submittedName>
        <fullName evidence="1">Putative redox protein</fullName>
    </submittedName>
</protein>
<gene>
    <name evidence="1" type="ORF">SAMN05444008_115102</name>
</gene>
<name>A0A1M5G4W0_9BACT</name>
<dbReference type="SUPFAM" id="SSF82784">
    <property type="entry name" value="OsmC-like"/>
    <property type="match status" value="1"/>
</dbReference>
<sequence>MIHITLERTQGDYGFEAKDAAGHSVLTDSSSENGGNDAGVRPMQMLLMAMGGCSGIDVVSILKKQRQQIDGFTMQISGEREAGVEPSLWKTVHVVFDIKGNIDPAKAERACQLSIEKYCSVAETLRRAGAAVTWEVKVAPVVTI</sequence>